<dbReference type="EMBL" id="MT141691">
    <property type="protein sequence ID" value="QJA69263.1"/>
    <property type="molecule type" value="Genomic_DNA"/>
</dbReference>
<gene>
    <name evidence="2" type="ORF">MM415A04830_0002</name>
    <name evidence="1" type="ORF">MM415B00647_0026</name>
</gene>
<name>A0A6M3JH43_9ZZZZ</name>
<reference evidence="2" key="1">
    <citation type="submission" date="2020-03" db="EMBL/GenBank/DDBJ databases">
        <title>The deep terrestrial virosphere.</title>
        <authorList>
            <person name="Holmfeldt K."/>
            <person name="Nilsson E."/>
            <person name="Simone D."/>
            <person name="Lopez-Fernandez M."/>
            <person name="Wu X."/>
            <person name="de Brujin I."/>
            <person name="Lundin D."/>
            <person name="Andersson A."/>
            <person name="Bertilsson S."/>
            <person name="Dopson M."/>
        </authorList>
    </citation>
    <scope>NUCLEOTIDE SEQUENCE</scope>
    <source>
        <strain evidence="2">MM415A04830</strain>
        <strain evidence="1">MM415B00647</strain>
    </source>
</reference>
<sequence length="80" mass="9265">MNDINFHEGQRLQEIEFPCGFKYKEGEGGIDYIYVTMEPGQEAYVPWAVIVPTDEDVLYTKVNLAHVSEIHFDPDLEEDE</sequence>
<dbReference type="AlphaFoldDB" id="A0A6M3JH43"/>
<evidence type="ECO:0000313" key="1">
    <source>
        <dbReference type="EMBL" id="QJA63153.1"/>
    </source>
</evidence>
<accession>A0A6M3JH43</accession>
<organism evidence="2">
    <name type="scientific">viral metagenome</name>
    <dbReference type="NCBI Taxonomy" id="1070528"/>
    <lineage>
        <taxon>unclassified sequences</taxon>
        <taxon>metagenomes</taxon>
        <taxon>organismal metagenomes</taxon>
    </lineage>
</organism>
<dbReference type="EMBL" id="MT141491">
    <property type="protein sequence ID" value="QJA63153.1"/>
    <property type="molecule type" value="Genomic_DNA"/>
</dbReference>
<proteinExistence type="predicted"/>
<evidence type="ECO:0000313" key="2">
    <source>
        <dbReference type="EMBL" id="QJA69263.1"/>
    </source>
</evidence>
<protein>
    <submittedName>
        <fullName evidence="2">Uncharacterized protein</fullName>
    </submittedName>
</protein>